<dbReference type="InterPro" id="IPR050445">
    <property type="entry name" value="Bact_polysacc_biosynth/exp"/>
</dbReference>
<proteinExistence type="predicted"/>
<feature type="compositionally biased region" description="Low complexity" evidence="1">
    <location>
        <begin position="198"/>
        <end position="223"/>
    </location>
</feature>
<accession>A0A6N7KWC5</accession>
<evidence type="ECO:0000256" key="1">
    <source>
        <dbReference type="SAM" id="MobiDB-lite"/>
    </source>
</evidence>
<evidence type="ECO:0000313" key="2">
    <source>
        <dbReference type="EMBL" id="MQS14608.1"/>
    </source>
</evidence>
<sequence>MTTPHGSARRLARRWWPVALAVPLGAVAGGGYAAVSHPSYAASSYVLVVPQSPGEAATATSFAQAYGRLAGQPQVLAAAAAETGHTRAELASVVHGTTSPDAPMIEITGTGARPQEAARTADAVARSLVAFANTSSRDTNVRLVSLAPAAEPDKPTTPSAQLDVAVGGAAGLLLGALVMMARRRGEAGAADVPETLAATAAPAAPSTPRPRTAAVPVARAAAAAEDEAAAGSGR</sequence>
<gene>
    <name evidence="2" type="ORF">F7Q99_20640</name>
</gene>
<dbReference type="PANTHER" id="PTHR32309:SF31">
    <property type="entry name" value="CAPSULAR EXOPOLYSACCHARIDE FAMILY"/>
    <property type="match status" value="1"/>
</dbReference>
<evidence type="ECO:0000313" key="3">
    <source>
        <dbReference type="Proteomes" id="UP000450000"/>
    </source>
</evidence>
<protein>
    <submittedName>
        <fullName evidence="2">Lipopolysaccharide biosynthesis protein</fullName>
    </submittedName>
</protein>
<dbReference type="PANTHER" id="PTHR32309">
    <property type="entry name" value="TYROSINE-PROTEIN KINASE"/>
    <property type="match status" value="1"/>
</dbReference>
<organism evidence="2 3">
    <name type="scientific">Streptomyces kaniharaensis</name>
    <dbReference type="NCBI Taxonomy" id="212423"/>
    <lineage>
        <taxon>Bacteria</taxon>
        <taxon>Bacillati</taxon>
        <taxon>Actinomycetota</taxon>
        <taxon>Actinomycetes</taxon>
        <taxon>Kitasatosporales</taxon>
        <taxon>Streptomycetaceae</taxon>
        <taxon>Streptomyces</taxon>
    </lineage>
</organism>
<keyword evidence="3" id="KW-1185">Reference proteome</keyword>
<dbReference type="RefSeq" id="WP_153463470.1">
    <property type="nucleotide sequence ID" value="NZ_WBOF01000001.1"/>
</dbReference>
<reference evidence="2 3" key="1">
    <citation type="submission" date="2019-09" db="EMBL/GenBank/DDBJ databases">
        <title>Genome Sequences of Streptomyces kaniharaensis ATCC 21070.</title>
        <authorList>
            <person name="Zhu W."/>
            <person name="De Crecy-Lagard V."/>
            <person name="Richards N.G."/>
        </authorList>
    </citation>
    <scope>NUCLEOTIDE SEQUENCE [LARGE SCALE GENOMIC DNA]</scope>
    <source>
        <strain evidence="2 3">SF-557</strain>
    </source>
</reference>
<dbReference type="OrthoDB" id="3872739at2"/>
<dbReference type="Proteomes" id="UP000450000">
    <property type="component" value="Unassembled WGS sequence"/>
</dbReference>
<dbReference type="EMBL" id="WBOF01000001">
    <property type="protein sequence ID" value="MQS14608.1"/>
    <property type="molecule type" value="Genomic_DNA"/>
</dbReference>
<name>A0A6N7KWC5_9ACTN</name>
<feature type="region of interest" description="Disordered" evidence="1">
    <location>
        <begin position="198"/>
        <end position="234"/>
    </location>
</feature>
<dbReference type="AlphaFoldDB" id="A0A6N7KWC5"/>
<comment type="caution">
    <text evidence="2">The sequence shown here is derived from an EMBL/GenBank/DDBJ whole genome shotgun (WGS) entry which is preliminary data.</text>
</comment>